<comment type="similarity">
    <text evidence="1 2">Belongs to the CorA metal ion transporter (MIT) (TC 1.A.35.5) family.</text>
</comment>
<feature type="transmembrane region" description="Helical" evidence="2">
    <location>
        <begin position="554"/>
        <end position="575"/>
    </location>
</feature>
<dbReference type="Gramene" id="PNW81360">
    <property type="protein sequence ID" value="PNW81360"/>
    <property type="gene ID" value="CHLRE_07g352750v5"/>
</dbReference>
<keyword evidence="2" id="KW-0460">Magnesium</keyword>
<feature type="compositionally biased region" description="Gly residues" evidence="3">
    <location>
        <begin position="94"/>
        <end position="103"/>
    </location>
</feature>
<comment type="subcellular location">
    <subcellularLocation>
        <location evidence="2">Membrane</location>
        <topology evidence="2">Multi-pass membrane protein</topology>
    </subcellularLocation>
</comment>
<dbReference type="GO" id="GO:0016020">
    <property type="term" value="C:membrane"/>
    <property type="evidence" value="ECO:0007669"/>
    <property type="project" value="UniProtKB-SubCell"/>
</dbReference>
<dbReference type="EMBL" id="CM008968">
    <property type="protein sequence ID" value="PNW81360.1"/>
    <property type="molecule type" value="Genomic_DNA"/>
</dbReference>
<dbReference type="KEGG" id="cre:CHLRE_07g352750v5"/>
<dbReference type="CDD" id="cd12823">
    <property type="entry name" value="Mrs2_Mfm1p-like"/>
    <property type="match status" value="1"/>
</dbReference>
<evidence type="ECO:0000256" key="1">
    <source>
        <dbReference type="ARBA" id="ARBA00007535"/>
    </source>
</evidence>
<keyword evidence="2" id="KW-1133">Transmembrane helix</keyword>
<feature type="compositionally biased region" description="Basic and acidic residues" evidence="3">
    <location>
        <begin position="115"/>
        <end position="132"/>
    </location>
</feature>
<feature type="compositionally biased region" description="Gly residues" evidence="3">
    <location>
        <begin position="139"/>
        <end position="151"/>
    </location>
</feature>
<keyword evidence="5" id="KW-1185">Reference proteome</keyword>
<feature type="region of interest" description="Disordered" evidence="3">
    <location>
        <begin position="467"/>
        <end position="499"/>
    </location>
</feature>
<dbReference type="InterPro" id="IPR039204">
    <property type="entry name" value="MRS2-like"/>
</dbReference>
<feature type="region of interest" description="Disordered" evidence="3">
    <location>
        <begin position="56"/>
        <end position="103"/>
    </location>
</feature>
<feature type="region of interest" description="Disordered" evidence="3">
    <location>
        <begin position="1"/>
        <end position="20"/>
    </location>
</feature>
<dbReference type="Pfam" id="PF22099">
    <property type="entry name" value="MRS2-like"/>
    <property type="match status" value="1"/>
</dbReference>
<dbReference type="Proteomes" id="UP000006906">
    <property type="component" value="Chromosome 7"/>
</dbReference>
<dbReference type="GeneID" id="5718200"/>
<organism evidence="4 5">
    <name type="scientific">Chlamydomonas reinhardtii</name>
    <name type="common">Chlamydomonas smithii</name>
    <dbReference type="NCBI Taxonomy" id="3055"/>
    <lineage>
        <taxon>Eukaryota</taxon>
        <taxon>Viridiplantae</taxon>
        <taxon>Chlorophyta</taxon>
        <taxon>core chlorophytes</taxon>
        <taxon>Chlorophyceae</taxon>
        <taxon>CS clade</taxon>
        <taxon>Chlamydomonadales</taxon>
        <taxon>Chlamydomonadaceae</taxon>
        <taxon>Chlamydomonas</taxon>
    </lineage>
</organism>
<accession>A0A2K3DLG4</accession>
<feature type="compositionally biased region" description="Low complexity" evidence="3">
    <location>
        <begin position="476"/>
        <end position="496"/>
    </location>
</feature>
<evidence type="ECO:0000256" key="3">
    <source>
        <dbReference type="SAM" id="MobiDB-lite"/>
    </source>
</evidence>
<dbReference type="OrthoDB" id="10251508at2759"/>
<protein>
    <recommendedName>
        <fullName evidence="2">Magnesium transporter</fullName>
    </recommendedName>
</protein>
<keyword evidence="2" id="KW-0812">Transmembrane</keyword>
<evidence type="ECO:0000313" key="5">
    <source>
        <dbReference type="Proteomes" id="UP000006906"/>
    </source>
</evidence>
<reference evidence="4 5" key="1">
    <citation type="journal article" date="2007" name="Science">
        <title>The Chlamydomonas genome reveals the evolution of key animal and plant functions.</title>
        <authorList>
            <person name="Merchant S.S."/>
            <person name="Prochnik S.E."/>
            <person name="Vallon O."/>
            <person name="Harris E.H."/>
            <person name="Karpowicz S.J."/>
            <person name="Witman G.B."/>
            <person name="Terry A."/>
            <person name="Salamov A."/>
            <person name="Fritz-Laylin L.K."/>
            <person name="Marechal-Drouard L."/>
            <person name="Marshall W.F."/>
            <person name="Qu L.H."/>
            <person name="Nelson D.R."/>
            <person name="Sanderfoot A.A."/>
            <person name="Spalding M.H."/>
            <person name="Kapitonov V.V."/>
            <person name="Ren Q."/>
            <person name="Ferris P."/>
            <person name="Lindquist E."/>
            <person name="Shapiro H."/>
            <person name="Lucas S.M."/>
            <person name="Grimwood J."/>
            <person name="Schmutz J."/>
            <person name="Cardol P."/>
            <person name="Cerutti H."/>
            <person name="Chanfreau G."/>
            <person name="Chen C.L."/>
            <person name="Cognat V."/>
            <person name="Croft M.T."/>
            <person name="Dent R."/>
            <person name="Dutcher S."/>
            <person name="Fernandez E."/>
            <person name="Fukuzawa H."/>
            <person name="Gonzalez-Ballester D."/>
            <person name="Gonzalez-Halphen D."/>
            <person name="Hallmann A."/>
            <person name="Hanikenne M."/>
            <person name="Hippler M."/>
            <person name="Inwood W."/>
            <person name="Jabbari K."/>
            <person name="Kalanon M."/>
            <person name="Kuras R."/>
            <person name="Lefebvre P.A."/>
            <person name="Lemaire S.D."/>
            <person name="Lobanov A.V."/>
            <person name="Lohr M."/>
            <person name="Manuell A."/>
            <person name="Meier I."/>
            <person name="Mets L."/>
            <person name="Mittag M."/>
            <person name="Mittelmeier T."/>
            <person name="Moroney J.V."/>
            <person name="Moseley J."/>
            <person name="Napoli C."/>
            <person name="Nedelcu A.M."/>
            <person name="Niyogi K."/>
            <person name="Novoselov S.V."/>
            <person name="Paulsen I.T."/>
            <person name="Pazour G."/>
            <person name="Purton S."/>
            <person name="Ral J.P."/>
            <person name="Riano-Pachon D.M."/>
            <person name="Riekhof W."/>
            <person name="Rymarquis L."/>
            <person name="Schroda M."/>
            <person name="Stern D."/>
            <person name="Umen J."/>
            <person name="Willows R."/>
            <person name="Wilson N."/>
            <person name="Zimmer S.L."/>
            <person name="Allmer J."/>
            <person name="Balk J."/>
            <person name="Bisova K."/>
            <person name="Chen C.J."/>
            <person name="Elias M."/>
            <person name="Gendler K."/>
            <person name="Hauser C."/>
            <person name="Lamb M.R."/>
            <person name="Ledford H."/>
            <person name="Long J.C."/>
            <person name="Minagawa J."/>
            <person name="Page M.D."/>
            <person name="Pan J."/>
            <person name="Pootakham W."/>
            <person name="Roje S."/>
            <person name="Rose A."/>
            <person name="Stahlberg E."/>
            <person name="Terauchi A.M."/>
            <person name="Yang P."/>
            <person name="Ball S."/>
            <person name="Bowler C."/>
            <person name="Dieckmann C.L."/>
            <person name="Gladyshev V.N."/>
            <person name="Green P."/>
            <person name="Jorgensen R."/>
            <person name="Mayfield S."/>
            <person name="Mueller-Roeber B."/>
            <person name="Rajamani S."/>
            <person name="Sayre R.T."/>
            <person name="Brokstein P."/>
            <person name="Dubchak I."/>
            <person name="Goodstein D."/>
            <person name="Hornick L."/>
            <person name="Huang Y.W."/>
            <person name="Jhaveri J."/>
            <person name="Luo Y."/>
            <person name="Martinez D."/>
            <person name="Ngau W.C."/>
            <person name="Otillar B."/>
            <person name="Poliakov A."/>
            <person name="Porter A."/>
            <person name="Szajkowski L."/>
            <person name="Werner G."/>
            <person name="Zhou K."/>
            <person name="Grigoriev I.V."/>
            <person name="Rokhsar D.S."/>
            <person name="Grossman A.R."/>
        </authorList>
    </citation>
    <scope>NUCLEOTIDE SEQUENCE [LARGE SCALE GENOMIC DNA]</scope>
    <source>
        <strain evidence="5">CC-503</strain>
    </source>
</reference>
<dbReference type="RefSeq" id="XP_042923160.1">
    <property type="nucleotide sequence ID" value="XM_043064592.1"/>
</dbReference>
<dbReference type="Gene3D" id="2.40.128.330">
    <property type="match status" value="1"/>
</dbReference>
<dbReference type="PANTHER" id="PTHR13890:SF31">
    <property type="entry name" value="MAGNESIUM TRANSPORTER MRS2-2-RELATED"/>
    <property type="match status" value="1"/>
</dbReference>
<dbReference type="FunFam" id="2.40.128.330:FF:000010">
    <property type="entry name" value="Magnesium transporter MRS2-6, mitochondrial"/>
    <property type="match status" value="1"/>
</dbReference>
<keyword evidence="2" id="KW-0813">Transport</keyword>
<dbReference type="AlphaFoldDB" id="A0A2K3DLG4"/>
<keyword evidence="2" id="KW-0406">Ion transport</keyword>
<evidence type="ECO:0000313" key="4">
    <source>
        <dbReference type="EMBL" id="PNW81360.1"/>
    </source>
</evidence>
<dbReference type="InParanoid" id="A0A2K3DLG4"/>
<evidence type="ECO:0000256" key="2">
    <source>
        <dbReference type="RuleBase" id="RU366041"/>
    </source>
</evidence>
<dbReference type="GO" id="GO:0015095">
    <property type="term" value="F:magnesium ion transmembrane transporter activity"/>
    <property type="evidence" value="ECO:0000318"/>
    <property type="project" value="GO_Central"/>
</dbReference>
<dbReference type="GO" id="GO:0015693">
    <property type="term" value="P:magnesium ion transport"/>
    <property type="evidence" value="ECO:0000318"/>
    <property type="project" value="GO_Central"/>
</dbReference>
<sequence>MRRSGRTPVGGVRFAADAEQDDSGAIAITLGDAAAVGAPLEQLLAAAAGVGGSNGTPGAAPGNAPRVSPSRGATPLPAEIDEREGGGDGRRRGGSGTGVGLHMGGLQLLHDTQQDEMSHDEGGYGGHSRGDSDADGPLDGAGGGISVGGGLDHVDVDGVRTSARRQPMGDGFHSGDEERGPDAAVLATGGSHGGGGGGVSGGGAGGGPGGGGGGGAGRRHHRALSGKPGKSGKSGKQSVMRTWLRIERNGETSLLQADKWRITHKLGIQTRDLRLLDPNLSTTYPSAILCRDKAIVVNLEHLKAIITTSFVLVVNPEDEKVVRFINELKGRLSTATAGGMPQSRSFQALTDAERLKLAPGPSTLGVDLPFELKALEVCLDVMAGHLDFLTQELEASAYPALDSLANKVSSPHLERVRRIKNNLVRLTTRVETVREVLEKFLDDDSDMHEMNLTAKELHEIEERRQLEQENNVDAHSTVSTTGSRSSGSSSSASSDSSVEEAETAVVEMLLETYFMHVDNTYNKLQTLHEYIGDTEDLVNIKLDQHRNQLITIDLILTAFTTVLAMMTVVGAWFGMNLDSGLQQAPGLFTQVALGSSIIGVGLLMLFVFWLWRAKLIIY</sequence>
<dbReference type="ExpressionAtlas" id="A0A2K3DLG4">
    <property type="expression patterns" value="baseline and differential"/>
</dbReference>
<feature type="compositionally biased region" description="Gly residues" evidence="3">
    <location>
        <begin position="190"/>
        <end position="216"/>
    </location>
</feature>
<feature type="region of interest" description="Disordered" evidence="3">
    <location>
        <begin position="115"/>
        <end position="239"/>
    </location>
</feature>
<feature type="transmembrane region" description="Helical" evidence="2">
    <location>
        <begin position="587"/>
        <end position="611"/>
    </location>
</feature>
<proteinExistence type="inferred from homology"/>
<comment type="function">
    <text evidence="2">Magnesium transporter that may mediate the influx of magnesium.</text>
</comment>
<dbReference type="FunCoup" id="A0A2K3DLG4">
    <property type="interactions" value="1277"/>
</dbReference>
<name>A0A2K3DLG4_CHLRE</name>
<keyword evidence="2" id="KW-0472">Membrane</keyword>
<dbReference type="PANTHER" id="PTHR13890">
    <property type="entry name" value="RNA SPLICING PROTEIN MRS2, MITOCHONDRIAL"/>
    <property type="match status" value="1"/>
</dbReference>
<gene>
    <name evidence="4" type="ORF">CHLRE_07g352750v5</name>
</gene>
<dbReference type="Gene3D" id="1.20.58.340">
    <property type="entry name" value="Magnesium transport protein CorA, transmembrane region"/>
    <property type="match status" value="1"/>
</dbReference>